<sequence>MNKVGKHIQSGISSLGGGSPVALSTATLLGSPVDSETGVAGPGAGNATNVFNSIMSFLPDNRPITSLHIVQDKERCRSPPTAEHHDYEEIQANYQINSPQRPAPPRPAGSSAVVGGEGRAAYGGTGTLGTYTELEGVPFVMDVRLQRNQPGTDLPILPELSTLLRSLDYDFQLERQVLCTMKSSASKNPFFK</sequence>
<dbReference type="InterPro" id="IPR040335">
    <property type="entry name" value="MVB12A"/>
</dbReference>
<dbReference type="HOGENOM" id="CLU_1416517_0_0_1"/>
<dbReference type="AlphaFoldDB" id="B4H081"/>
<evidence type="ECO:0000256" key="2">
    <source>
        <dbReference type="ARBA" id="ARBA00017653"/>
    </source>
</evidence>
<dbReference type="GO" id="GO:0046755">
    <property type="term" value="P:viral budding"/>
    <property type="evidence" value="ECO:0007669"/>
    <property type="project" value="TreeGrafter"/>
</dbReference>
<dbReference type="GO" id="GO:0017124">
    <property type="term" value="F:SH3 domain binding"/>
    <property type="evidence" value="ECO:0007669"/>
    <property type="project" value="UniProtKB-KW"/>
</dbReference>
<dbReference type="Pfam" id="PF10240">
    <property type="entry name" value="DUF2464"/>
    <property type="match status" value="1"/>
</dbReference>
<keyword evidence="4" id="KW-0729">SH3-binding</keyword>
<keyword evidence="9" id="KW-1185">Reference proteome</keyword>
<protein>
    <recommendedName>
        <fullName evidence="2">Multivesicular body subunit 12A</fullName>
    </recommendedName>
    <alternativeName>
        <fullName evidence="6">ESCRT-I complex subunit MVB12A</fullName>
    </alternativeName>
    <alternativeName>
        <fullName evidence="5">Protein FAM125A</fullName>
    </alternativeName>
</protein>
<dbReference type="PANTHER" id="PTHR31612">
    <property type="entry name" value="MULTIVESICULAR BODY SUBUNIT 12A"/>
    <property type="match status" value="1"/>
</dbReference>
<dbReference type="GO" id="GO:0005829">
    <property type="term" value="C:cytosol"/>
    <property type="evidence" value="ECO:0007669"/>
    <property type="project" value="TreeGrafter"/>
</dbReference>
<dbReference type="GO" id="GO:0019075">
    <property type="term" value="P:virus maturation"/>
    <property type="evidence" value="ECO:0007669"/>
    <property type="project" value="TreeGrafter"/>
</dbReference>
<proteinExistence type="predicted"/>
<dbReference type="PANTHER" id="PTHR31612:SF2">
    <property type="entry name" value="MULTIVESICULAR BODY SUBUNIT 12A"/>
    <property type="match status" value="1"/>
</dbReference>
<evidence type="ECO:0000256" key="3">
    <source>
        <dbReference type="ARBA" id="ARBA00022490"/>
    </source>
</evidence>
<evidence type="ECO:0000313" key="9">
    <source>
        <dbReference type="Proteomes" id="UP000008744"/>
    </source>
</evidence>
<evidence type="ECO:0000256" key="6">
    <source>
        <dbReference type="ARBA" id="ARBA00033024"/>
    </source>
</evidence>
<dbReference type="GO" id="GO:0042058">
    <property type="term" value="P:regulation of epidermal growth factor receptor signaling pathway"/>
    <property type="evidence" value="ECO:0007669"/>
    <property type="project" value="TreeGrafter"/>
</dbReference>
<dbReference type="GO" id="GO:0032801">
    <property type="term" value="P:receptor catabolic process"/>
    <property type="evidence" value="ECO:0007669"/>
    <property type="project" value="TreeGrafter"/>
</dbReference>
<dbReference type="Proteomes" id="UP000008744">
    <property type="component" value="Unassembled WGS sequence"/>
</dbReference>
<dbReference type="STRING" id="7234.B4H081"/>
<evidence type="ECO:0000313" key="8">
    <source>
        <dbReference type="EMBL" id="EDW29676.1"/>
    </source>
</evidence>
<dbReference type="InterPro" id="IPR023340">
    <property type="entry name" value="UMA"/>
</dbReference>
<dbReference type="GO" id="GO:0000813">
    <property type="term" value="C:ESCRT I complex"/>
    <property type="evidence" value="ECO:0007669"/>
    <property type="project" value="InterPro"/>
</dbReference>
<dbReference type="PROSITE" id="PS51497">
    <property type="entry name" value="UMA"/>
    <property type="match status" value="1"/>
</dbReference>
<dbReference type="EMBL" id="CH479200">
    <property type="protein sequence ID" value="EDW29676.1"/>
    <property type="molecule type" value="Genomic_DNA"/>
</dbReference>
<dbReference type="InterPro" id="IPR018798">
    <property type="entry name" value="MVB12A/B"/>
</dbReference>
<evidence type="ECO:0000256" key="4">
    <source>
        <dbReference type="ARBA" id="ARBA00023036"/>
    </source>
</evidence>
<reference evidence="8 9" key="1">
    <citation type="journal article" date="2007" name="Nature">
        <title>Evolution of genes and genomes on the Drosophila phylogeny.</title>
        <authorList>
            <consortium name="Drosophila 12 Genomes Consortium"/>
            <person name="Clark A.G."/>
            <person name="Eisen M.B."/>
            <person name="Smith D.R."/>
            <person name="Bergman C.M."/>
            <person name="Oliver B."/>
            <person name="Markow T.A."/>
            <person name="Kaufman T.C."/>
            <person name="Kellis M."/>
            <person name="Gelbart W."/>
            <person name="Iyer V.N."/>
            <person name="Pollard D.A."/>
            <person name="Sackton T.B."/>
            <person name="Larracuente A.M."/>
            <person name="Singh N.D."/>
            <person name="Abad J.P."/>
            <person name="Abt D.N."/>
            <person name="Adryan B."/>
            <person name="Aguade M."/>
            <person name="Akashi H."/>
            <person name="Anderson W.W."/>
            <person name="Aquadro C.F."/>
            <person name="Ardell D.H."/>
            <person name="Arguello R."/>
            <person name="Artieri C.G."/>
            <person name="Barbash D.A."/>
            <person name="Barker D."/>
            <person name="Barsanti P."/>
            <person name="Batterham P."/>
            <person name="Batzoglou S."/>
            <person name="Begun D."/>
            <person name="Bhutkar A."/>
            <person name="Blanco E."/>
            <person name="Bosak S.A."/>
            <person name="Bradley R.K."/>
            <person name="Brand A.D."/>
            <person name="Brent M.R."/>
            <person name="Brooks A.N."/>
            <person name="Brown R.H."/>
            <person name="Butlin R.K."/>
            <person name="Caggese C."/>
            <person name="Calvi B.R."/>
            <person name="Bernardo de Carvalho A."/>
            <person name="Caspi A."/>
            <person name="Castrezana S."/>
            <person name="Celniker S.E."/>
            <person name="Chang J.L."/>
            <person name="Chapple C."/>
            <person name="Chatterji S."/>
            <person name="Chinwalla A."/>
            <person name="Civetta A."/>
            <person name="Clifton S.W."/>
            <person name="Comeron J.M."/>
            <person name="Costello J.C."/>
            <person name="Coyne J.A."/>
            <person name="Daub J."/>
            <person name="David R.G."/>
            <person name="Delcher A.L."/>
            <person name="Delehaunty K."/>
            <person name="Do C.B."/>
            <person name="Ebling H."/>
            <person name="Edwards K."/>
            <person name="Eickbush T."/>
            <person name="Evans J.D."/>
            <person name="Filipski A."/>
            <person name="Findeiss S."/>
            <person name="Freyhult E."/>
            <person name="Fulton L."/>
            <person name="Fulton R."/>
            <person name="Garcia A.C."/>
            <person name="Gardiner A."/>
            <person name="Garfield D.A."/>
            <person name="Garvin B.E."/>
            <person name="Gibson G."/>
            <person name="Gilbert D."/>
            <person name="Gnerre S."/>
            <person name="Godfrey J."/>
            <person name="Good R."/>
            <person name="Gotea V."/>
            <person name="Gravely B."/>
            <person name="Greenberg A.J."/>
            <person name="Griffiths-Jones S."/>
            <person name="Gross S."/>
            <person name="Guigo R."/>
            <person name="Gustafson E.A."/>
            <person name="Haerty W."/>
            <person name="Hahn M.W."/>
            <person name="Halligan D.L."/>
            <person name="Halpern A.L."/>
            <person name="Halter G.M."/>
            <person name="Han M.V."/>
            <person name="Heger A."/>
            <person name="Hillier L."/>
            <person name="Hinrichs A.S."/>
            <person name="Holmes I."/>
            <person name="Hoskins R.A."/>
            <person name="Hubisz M.J."/>
            <person name="Hultmark D."/>
            <person name="Huntley M.A."/>
            <person name="Jaffe D.B."/>
            <person name="Jagadeeshan S."/>
            <person name="Jeck W.R."/>
            <person name="Johnson J."/>
            <person name="Jones C.D."/>
            <person name="Jordan W.C."/>
            <person name="Karpen G.H."/>
            <person name="Kataoka E."/>
            <person name="Keightley P.D."/>
            <person name="Kheradpour P."/>
            <person name="Kirkness E.F."/>
            <person name="Koerich L.B."/>
            <person name="Kristiansen K."/>
            <person name="Kudrna D."/>
            <person name="Kulathinal R.J."/>
            <person name="Kumar S."/>
            <person name="Kwok R."/>
            <person name="Lander E."/>
            <person name="Langley C.H."/>
            <person name="Lapoint R."/>
            <person name="Lazzaro B.P."/>
            <person name="Lee S.J."/>
            <person name="Levesque L."/>
            <person name="Li R."/>
            <person name="Lin C.F."/>
            <person name="Lin M.F."/>
            <person name="Lindblad-Toh K."/>
            <person name="Llopart A."/>
            <person name="Long M."/>
            <person name="Low L."/>
            <person name="Lozovsky E."/>
            <person name="Lu J."/>
            <person name="Luo M."/>
            <person name="Machado C.A."/>
            <person name="Makalowski W."/>
            <person name="Marzo M."/>
            <person name="Matsuda M."/>
            <person name="Matzkin L."/>
            <person name="McAllister B."/>
            <person name="McBride C.S."/>
            <person name="McKernan B."/>
            <person name="McKernan K."/>
            <person name="Mendez-Lago M."/>
            <person name="Minx P."/>
            <person name="Mollenhauer M.U."/>
            <person name="Montooth K."/>
            <person name="Mount S.M."/>
            <person name="Mu X."/>
            <person name="Myers E."/>
            <person name="Negre B."/>
            <person name="Newfeld S."/>
            <person name="Nielsen R."/>
            <person name="Noor M.A."/>
            <person name="O'Grady P."/>
            <person name="Pachter L."/>
            <person name="Papaceit M."/>
            <person name="Parisi M.J."/>
            <person name="Parisi M."/>
            <person name="Parts L."/>
            <person name="Pedersen J.S."/>
            <person name="Pesole G."/>
            <person name="Phillippy A.M."/>
            <person name="Ponting C.P."/>
            <person name="Pop M."/>
            <person name="Porcelli D."/>
            <person name="Powell J.R."/>
            <person name="Prohaska S."/>
            <person name="Pruitt K."/>
            <person name="Puig M."/>
            <person name="Quesneville H."/>
            <person name="Ram K.R."/>
            <person name="Rand D."/>
            <person name="Rasmussen M.D."/>
            <person name="Reed L.K."/>
            <person name="Reenan R."/>
            <person name="Reily A."/>
            <person name="Remington K.A."/>
            <person name="Rieger T.T."/>
            <person name="Ritchie M.G."/>
            <person name="Robin C."/>
            <person name="Rogers Y.H."/>
            <person name="Rohde C."/>
            <person name="Rozas J."/>
            <person name="Rubenfield M.J."/>
            <person name="Ruiz A."/>
            <person name="Russo S."/>
            <person name="Salzberg S.L."/>
            <person name="Sanchez-Gracia A."/>
            <person name="Saranga D.J."/>
            <person name="Sato H."/>
            <person name="Schaeffer S.W."/>
            <person name="Schatz M.C."/>
            <person name="Schlenke T."/>
            <person name="Schwartz R."/>
            <person name="Segarra C."/>
            <person name="Singh R.S."/>
            <person name="Sirot L."/>
            <person name="Sirota M."/>
            <person name="Sisneros N.B."/>
            <person name="Smith C.D."/>
            <person name="Smith T.F."/>
            <person name="Spieth J."/>
            <person name="Stage D.E."/>
            <person name="Stark A."/>
            <person name="Stephan W."/>
            <person name="Strausberg R.L."/>
            <person name="Strempel S."/>
            <person name="Sturgill D."/>
            <person name="Sutton G."/>
            <person name="Sutton G.G."/>
            <person name="Tao W."/>
            <person name="Teichmann S."/>
            <person name="Tobari Y.N."/>
            <person name="Tomimura Y."/>
            <person name="Tsolas J.M."/>
            <person name="Valente V.L."/>
            <person name="Venter E."/>
            <person name="Venter J.C."/>
            <person name="Vicario S."/>
            <person name="Vieira F.G."/>
            <person name="Vilella A.J."/>
            <person name="Villasante A."/>
            <person name="Walenz B."/>
            <person name="Wang J."/>
            <person name="Wasserman M."/>
            <person name="Watts T."/>
            <person name="Wilson D."/>
            <person name="Wilson R.K."/>
            <person name="Wing R.A."/>
            <person name="Wolfner M.F."/>
            <person name="Wong A."/>
            <person name="Wong G.K."/>
            <person name="Wu C.I."/>
            <person name="Wu G."/>
            <person name="Yamamoto D."/>
            <person name="Yang H.P."/>
            <person name="Yang S.P."/>
            <person name="Yorke J.A."/>
            <person name="Yoshida K."/>
            <person name="Zdobnov E."/>
            <person name="Zhang P."/>
            <person name="Zhang Y."/>
            <person name="Zimin A.V."/>
            <person name="Baldwin J."/>
            <person name="Abdouelleil A."/>
            <person name="Abdulkadir J."/>
            <person name="Abebe A."/>
            <person name="Abera B."/>
            <person name="Abreu J."/>
            <person name="Acer S.C."/>
            <person name="Aftuck L."/>
            <person name="Alexander A."/>
            <person name="An P."/>
            <person name="Anderson E."/>
            <person name="Anderson S."/>
            <person name="Arachi H."/>
            <person name="Azer M."/>
            <person name="Bachantsang P."/>
            <person name="Barry A."/>
            <person name="Bayul T."/>
            <person name="Berlin A."/>
            <person name="Bessette D."/>
            <person name="Bloom T."/>
            <person name="Blye J."/>
            <person name="Boguslavskiy L."/>
            <person name="Bonnet C."/>
            <person name="Boukhgalter B."/>
            <person name="Bourzgui I."/>
            <person name="Brown A."/>
            <person name="Cahill P."/>
            <person name="Channer S."/>
            <person name="Cheshatsang Y."/>
            <person name="Chuda L."/>
            <person name="Citroen M."/>
            <person name="Collymore A."/>
            <person name="Cooke P."/>
            <person name="Costello M."/>
            <person name="D'Aco K."/>
            <person name="Daza R."/>
            <person name="De Haan G."/>
            <person name="DeGray S."/>
            <person name="DeMaso C."/>
            <person name="Dhargay N."/>
            <person name="Dooley K."/>
            <person name="Dooley E."/>
            <person name="Doricent M."/>
            <person name="Dorje P."/>
            <person name="Dorjee K."/>
            <person name="Dupes A."/>
            <person name="Elong R."/>
            <person name="Falk J."/>
            <person name="Farina A."/>
            <person name="Faro S."/>
            <person name="Ferguson D."/>
            <person name="Fisher S."/>
            <person name="Foley C.D."/>
            <person name="Franke A."/>
            <person name="Friedrich D."/>
            <person name="Gadbois L."/>
            <person name="Gearin G."/>
            <person name="Gearin C.R."/>
            <person name="Giannoukos G."/>
            <person name="Goode T."/>
            <person name="Graham J."/>
            <person name="Grandbois E."/>
            <person name="Grewal S."/>
            <person name="Gyaltsen K."/>
            <person name="Hafez N."/>
            <person name="Hagos B."/>
            <person name="Hall J."/>
            <person name="Henson C."/>
            <person name="Hollinger A."/>
            <person name="Honan T."/>
            <person name="Huard M.D."/>
            <person name="Hughes L."/>
            <person name="Hurhula B."/>
            <person name="Husby M.E."/>
            <person name="Kamat A."/>
            <person name="Kanga B."/>
            <person name="Kashin S."/>
            <person name="Khazanovich D."/>
            <person name="Kisner P."/>
            <person name="Lance K."/>
            <person name="Lara M."/>
            <person name="Lee W."/>
            <person name="Lennon N."/>
            <person name="Letendre F."/>
            <person name="LeVine R."/>
            <person name="Lipovsky A."/>
            <person name="Liu X."/>
            <person name="Liu J."/>
            <person name="Liu S."/>
            <person name="Lokyitsang T."/>
            <person name="Lokyitsang Y."/>
            <person name="Lubonja R."/>
            <person name="Lui A."/>
            <person name="MacDonald P."/>
            <person name="Magnisalis V."/>
            <person name="Maru K."/>
            <person name="Matthews C."/>
            <person name="McCusker W."/>
            <person name="McDonough S."/>
            <person name="Mehta T."/>
            <person name="Meldrim J."/>
            <person name="Meneus L."/>
            <person name="Mihai O."/>
            <person name="Mihalev A."/>
            <person name="Mihova T."/>
            <person name="Mittelman R."/>
            <person name="Mlenga V."/>
            <person name="Montmayeur A."/>
            <person name="Mulrain L."/>
            <person name="Navidi A."/>
            <person name="Naylor J."/>
            <person name="Negash T."/>
            <person name="Nguyen T."/>
            <person name="Nguyen N."/>
            <person name="Nicol R."/>
            <person name="Norbu C."/>
            <person name="Norbu N."/>
            <person name="Novod N."/>
            <person name="O'Neill B."/>
            <person name="Osman S."/>
            <person name="Markiewicz E."/>
            <person name="Oyono O.L."/>
            <person name="Patti C."/>
            <person name="Phunkhang P."/>
            <person name="Pierre F."/>
            <person name="Priest M."/>
            <person name="Raghuraman S."/>
            <person name="Rege F."/>
            <person name="Reyes R."/>
            <person name="Rise C."/>
            <person name="Rogov P."/>
            <person name="Ross K."/>
            <person name="Ryan E."/>
            <person name="Settipalli S."/>
            <person name="Shea T."/>
            <person name="Sherpa N."/>
            <person name="Shi L."/>
            <person name="Shih D."/>
            <person name="Sparrow T."/>
            <person name="Spaulding J."/>
            <person name="Stalker J."/>
            <person name="Stange-Thomann N."/>
            <person name="Stavropoulos S."/>
            <person name="Stone C."/>
            <person name="Strader C."/>
            <person name="Tesfaye S."/>
            <person name="Thomson T."/>
            <person name="Thoulutsang Y."/>
            <person name="Thoulutsang D."/>
            <person name="Topham K."/>
            <person name="Topping I."/>
            <person name="Tsamla T."/>
            <person name="Vassiliev H."/>
            <person name="Vo A."/>
            <person name="Wangchuk T."/>
            <person name="Wangdi T."/>
            <person name="Weiand M."/>
            <person name="Wilkinson J."/>
            <person name="Wilson A."/>
            <person name="Yadav S."/>
            <person name="Young G."/>
            <person name="Yu Q."/>
            <person name="Zembek L."/>
            <person name="Zhong D."/>
            <person name="Zimmer A."/>
            <person name="Zwirko Z."/>
            <person name="Jaffe D.B."/>
            <person name="Alvarez P."/>
            <person name="Brockman W."/>
            <person name="Butler J."/>
            <person name="Chin C."/>
            <person name="Gnerre S."/>
            <person name="Grabherr M."/>
            <person name="Kleber M."/>
            <person name="Mauceli E."/>
            <person name="MacCallum I."/>
        </authorList>
    </citation>
    <scope>NUCLEOTIDE SEQUENCE [LARGE SCALE GENOMIC DNA]</scope>
    <source>
        <strain evidence="9">MSH-3 / Tucson 14011-0111.49</strain>
    </source>
</reference>
<dbReference type="eggNOG" id="KOG4000">
    <property type="taxonomic scope" value="Eukaryota"/>
</dbReference>
<name>B4H081_DROPE</name>
<dbReference type="GO" id="GO:0032510">
    <property type="term" value="P:endosome to lysosome transport via multivesicular body sorting pathway"/>
    <property type="evidence" value="ECO:0007669"/>
    <property type="project" value="TreeGrafter"/>
</dbReference>
<feature type="domain" description="UMA" evidence="7">
    <location>
        <begin position="134"/>
        <end position="178"/>
    </location>
</feature>
<evidence type="ECO:0000259" key="7">
    <source>
        <dbReference type="PROSITE" id="PS51497"/>
    </source>
</evidence>
<gene>
    <name evidence="8" type="primary">Dper\GL14911</name>
    <name evidence="8" type="ORF">Dper_GL14911</name>
</gene>
<dbReference type="PhylomeDB" id="B4H081"/>
<keyword evidence="3" id="KW-0963">Cytoplasm</keyword>
<evidence type="ECO:0000256" key="1">
    <source>
        <dbReference type="ARBA" id="ARBA00004496"/>
    </source>
</evidence>
<evidence type="ECO:0000256" key="5">
    <source>
        <dbReference type="ARBA" id="ARBA00033002"/>
    </source>
</evidence>
<comment type="subcellular location">
    <subcellularLocation>
        <location evidence="1">Cytoplasm</location>
    </subcellularLocation>
</comment>
<dbReference type="OrthoDB" id="6021306at2759"/>
<organism evidence="9">
    <name type="scientific">Drosophila persimilis</name>
    <name type="common">Fruit fly</name>
    <dbReference type="NCBI Taxonomy" id="7234"/>
    <lineage>
        <taxon>Eukaryota</taxon>
        <taxon>Metazoa</taxon>
        <taxon>Ecdysozoa</taxon>
        <taxon>Arthropoda</taxon>
        <taxon>Hexapoda</taxon>
        <taxon>Insecta</taxon>
        <taxon>Pterygota</taxon>
        <taxon>Neoptera</taxon>
        <taxon>Endopterygota</taxon>
        <taxon>Diptera</taxon>
        <taxon>Brachycera</taxon>
        <taxon>Muscomorpha</taxon>
        <taxon>Ephydroidea</taxon>
        <taxon>Drosophilidae</taxon>
        <taxon>Drosophila</taxon>
        <taxon>Sophophora</taxon>
    </lineage>
</organism>
<accession>B4H081</accession>